<dbReference type="Proteomes" id="UP000078410">
    <property type="component" value="Unassembled WGS sequence"/>
</dbReference>
<comment type="caution">
    <text evidence="1">The sequence shown here is derived from an EMBL/GenBank/DDBJ whole genome shotgun (WGS) entry which is preliminary data.</text>
</comment>
<reference evidence="1 2" key="1">
    <citation type="submission" date="2016-04" db="EMBL/GenBank/DDBJ databases">
        <title>ATOL: Assembling a taxonomically balanced genome-scale reconstruction of the evolutionary history of the Enterobacteriaceae.</title>
        <authorList>
            <person name="Plunkett G.III."/>
            <person name="Neeno-Eckwall E.C."/>
            <person name="Glasner J.D."/>
            <person name="Perna N.T."/>
        </authorList>
    </citation>
    <scope>NUCLEOTIDE SEQUENCE [LARGE SCALE GENOMIC DNA]</scope>
    <source>
        <strain evidence="1 2">ATCC 51605</strain>
    </source>
</reference>
<dbReference type="EMBL" id="LXER01000024">
    <property type="protein sequence ID" value="OAT30174.1"/>
    <property type="molecule type" value="Genomic_DNA"/>
</dbReference>
<sequence>MMQNQCIVILILDTLNYFYVVGKPRLLFNRSAVRHHAST</sequence>
<organism evidence="1 2">
    <name type="scientific">Buttiauxella brennerae ATCC 51605</name>
    <dbReference type="NCBI Taxonomy" id="1354251"/>
    <lineage>
        <taxon>Bacteria</taxon>
        <taxon>Pseudomonadati</taxon>
        <taxon>Pseudomonadota</taxon>
        <taxon>Gammaproteobacteria</taxon>
        <taxon>Enterobacterales</taxon>
        <taxon>Enterobacteriaceae</taxon>
        <taxon>Buttiauxella</taxon>
    </lineage>
</organism>
<gene>
    <name evidence="1" type="ORF">M975_2958</name>
</gene>
<accession>A0A1B7IKT6</accession>
<keyword evidence="2" id="KW-1185">Reference proteome</keyword>
<dbReference type="AlphaFoldDB" id="A0A1B7IKT6"/>
<protein>
    <submittedName>
        <fullName evidence="1">Uncharacterized protein</fullName>
    </submittedName>
</protein>
<name>A0A1B7IKT6_9ENTR</name>
<dbReference type="PATRIC" id="fig|1354251.4.peg.3039"/>
<evidence type="ECO:0000313" key="2">
    <source>
        <dbReference type="Proteomes" id="UP000078410"/>
    </source>
</evidence>
<proteinExistence type="predicted"/>
<evidence type="ECO:0000313" key="1">
    <source>
        <dbReference type="EMBL" id="OAT30174.1"/>
    </source>
</evidence>